<gene>
    <name evidence="1" type="ordered locus">WEN_01350</name>
</gene>
<dbReference type="AlphaFoldDB" id="I6YLA8"/>
<proteinExistence type="predicted"/>
<dbReference type="KEGG" id="mwe:WEN_01350"/>
<organism evidence="1 2">
    <name type="scientific">Mycoplasma wenyonii (strain Massachusetts)</name>
    <name type="common">Eperythrozoon wenyonii</name>
    <dbReference type="NCBI Taxonomy" id="1197325"/>
    <lineage>
        <taxon>Bacteria</taxon>
        <taxon>Bacillati</taxon>
        <taxon>Mycoplasmatota</taxon>
        <taxon>Mollicutes</taxon>
        <taxon>Mycoplasmataceae</taxon>
        <taxon>Mycoplasma</taxon>
    </lineage>
</organism>
<reference evidence="1 2" key="1">
    <citation type="journal article" date="2012" name="J. Bacteriol.">
        <title>Complete genome sequence of Mycoplasma wenyonii strain Massachusetts.</title>
        <authorList>
            <person name="Dos Santos A.P."/>
            <person name="Guimaraes A.M."/>
            <person name="do Nascimento N.C."/>
            <person name="Sanmiguel P.J."/>
            <person name="Messick J.B."/>
        </authorList>
    </citation>
    <scope>NUCLEOTIDE SEQUENCE [LARGE SCALE GENOMIC DNA]</scope>
    <source>
        <strain evidence="1 2">Massachusetts</strain>
    </source>
</reference>
<evidence type="ECO:0000313" key="1">
    <source>
        <dbReference type="EMBL" id="AFN65069.1"/>
    </source>
</evidence>
<dbReference type="HOGENOM" id="CLU_737354_0_0_14"/>
<dbReference type="OrthoDB" id="396143at2"/>
<dbReference type="PATRIC" id="fig|1197325.3.peg.292"/>
<protein>
    <submittedName>
        <fullName evidence="1">Uncharacterized protein</fullName>
    </submittedName>
</protein>
<dbReference type="RefSeq" id="WP_014849779.1">
    <property type="nucleotide sequence ID" value="NC_018149.1"/>
</dbReference>
<accession>I6YLA8</accession>
<name>I6YLA8_MYCWM</name>
<dbReference type="STRING" id="1197325.WEN_01350"/>
<evidence type="ECO:0000313" key="2">
    <source>
        <dbReference type="Proteomes" id="UP000009005"/>
    </source>
</evidence>
<keyword evidence="2" id="KW-1185">Reference proteome</keyword>
<sequence length="372" mass="44024">MGLEQEKIIAFELDFFQLKQDYSEQELTKLFSLFKELSIYNNLFLFTHNSLELASSCIREQKLNLGYLISNSGSCVYNLTTTKREKEHFLERRALELISRFGFFNNQIFVIHCSNNSFIFGLDYLAPKRKKRYSNLTQLNSLPEIKEVLEGNSVYSLEVWFEESNSSLRSAKIQDFLNKLLEFQLELNYLVIDPTIYLFPKNNSNYQVLREILECSEKEIKSNLIYSSLATPNFELAKHSHFWFSFSEFSELISRELPESQVVFFDKNSKTWVEWWEEHNYLWKENLFKLDWISRKIKKTEIVREEGKDYCFELDLSNGLLQSRAINAKLNTWGKIQKKIFGESKESLVTLFLWPEQLNSLLAPKVLKINLN</sequence>
<dbReference type="EMBL" id="CP003703">
    <property type="protein sequence ID" value="AFN65069.1"/>
    <property type="molecule type" value="Genomic_DNA"/>
</dbReference>
<dbReference type="Proteomes" id="UP000009005">
    <property type="component" value="Chromosome"/>
</dbReference>